<feature type="compositionally biased region" description="Low complexity" evidence="2">
    <location>
        <begin position="722"/>
        <end position="733"/>
    </location>
</feature>
<dbReference type="KEGG" id="spu:100889559"/>
<proteinExistence type="predicted"/>
<dbReference type="Proteomes" id="UP000007110">
    <property type="component" value="Unassembled WGS sequence"/>
</dbReference>
<dbReference type="OrthoDB" id="10013157at2759"/>
<dbReference type="GO" id="GO:0001965">
    <property type="term" value="F:G-protein alpha-subunit binding"/>
    <property type="evidence" value="ECO:0000318"/>
    <property type="project" value="GO_Central"/>
</dbReference>
<evidence type="ECO:0000256" key="2">
    <source>
        <dbReference type="SAM" id="MobiDB-lite"/>
    </source>
</evidence>
<reference evidence="4" key="2">
    <citation type="submission" date="2021-01" db="UniProtKB">
        <authorList>
            <consortium name="EnsemblMetazoa"/>
        </authorList>
    </citation>
    <scope>IDENTIFICATION</scope>
</reference>
<reference evidence="5" key="1">
    <citation type="submission" date="2015-02" db="EMBL/GenBank/DDBJ databases">
        <title>Genome sequencing for Strongylocentrotus purpuratus.</title>
        <authorList>
            <person name="Murali S."/>
            <person name="Liu Y."/>
            <person name="Vee V."/>
            <person name="English A."/>
            <person name="Wang M."/>
            <person name="Skinner E."/>
            <person name="Han Y."/>
            <person name="Muzny D.M."/>
            <person name="Worley K.C."/>
            <person name="Gibbs R.A."/>
        </authorList>
    </citation>
    <scope>NUCLEOTIDE SEQUENCE</scope>
</reference>
<sequence>MSEKRLSVVPPDVTLEDLEDYLAVDDLFIDYFNAFLQLSTFSKPVYFNKEYGGFEVVNDDKQSLKQRLRDLVRSQQKPNPIYKAAVAVAMAKKPPKMPWHYAEEMEEPDIKTSFKVQCLNKEQGIQWIKAERLPTFLQSDCFIEYRLAKLISQTEIADKVSDTPLKLFIDPEYEPFAIERPPVIEPPEVDEQAIAIRDLFVCMGEASTTQTQEWFTTVKMSATTSTTNSVGNRPASAVGALGTSNKETLFDNPVGNRPASAVGALGTSRPGSVALTLDSGFASPSRLDGLNTSLSNQDLSMDMLSDLPNKETLFENPLKLREWRAPIGDNVCVVTADIEKKGHGGAYYLDINKPEMVEEEDDDEASVESDESGCDSQPLEKRESLDLTEIENKTESETQEKELVASTPTPRVIKIRNISDIASVVVSISLKKAILVATETSKEDIDKFLDDKVLKVEGVKMADLTAKWEDQLEYALPSSLVTPKNITLQVPDEVERSISRLSTTLSECKADTVGDADSLFDSDQEAEEEEESRDIFFNKPKQTFDLTSKKGIDAFKKFLWGSEGEKCWNLWLDIDRGTMIDEQEVCKVFLSHLRDKYIKTGGECELSSAIRERLGLKKPSIWTSMEQLARLKTNIIKPLLLYWAPCFLMRETYQQNQSSNYLYIRQQLLTQRDTATHPDPPTVTLLPLRPKTCCPRLRSYSADSEPVEVHVNQHMMNPPASPSCSDVRPSSSPQGSGNRANSRHDRSQTLPIIPLTSALTTISPKQAVPLGKASVTSIPTKKRVEVINYGSPAGPGLISRVKPVPPKSAPPSSIMTRRKRLEIEPTVKDEEKELAIQEGTEDEERVDDDDVKSDASEGQGDRGSQCSNNSQHSPPCQSEKGSRPCSATSSVVSNDTEFRGGVQMEGLLKDLYQEKRTGGFIRTFLEKREDEVAVNCLGCWHELQDYHALFYTDVFNPYNVTRKAKTIQSKYVVETCFFEVRCPPVIRYQVFRQINPPYEDLFDGLEEHILATLLIPWLDMKENDRSLSNKIELLEEERQLDNIKSKHLQKLQRRLMRERIATPDFTMEGEDEETKREVYYETLAEKVPAEFRDYDFDKLIRNRMEVEQFRKFLEENYALKDLMCWLDIESFRRTPHLDTKKRDTKATEIKTKYLNKKYFFGPNSPATRMQQHEAMMAGGGWGKLLQDRPPNQIMVEAQKYVRERLARKWLPLFIMTETFQDRQRPHIRLEDVVDDVMANKRKRYMAIYKLLESRFVSSSHEIIALRQALVNPITCQHFRKYVSLKGENLENDVLFWIEVQKFKEMYHVHSEEVLIHQKIQAILRCFINSEMGSSLQIDITPEQAEKILDKRMREMGPYVFRDAQLTVFRVLSSHWKDFQKYRTSLSEEKMLEELDRKRSKMRKKELERARIEDEKDFAKQNAPKEDEHLSAIASSLNSRRMSTRLSSIIPGFLEEEEEEEEEKVLWKYSDYVQGIEREKQLLNGDDRASSLMSAIECLAEDQYLAHSEKAAKNCLNESEKHGKGKLKSNMKEVKGRRSPASSIRSDQPLLSSSAGQADPKYGVKKRVTLVEPVKPAHLRGGLKNAVGPNGDMGSKVRGQGRPKSPGQVLQPVKPKKK</sequence>
<keyword evidence="5" id="KW-1185">Reference proteome</keyword>
<dbReference type="Gene3D" id="1.10.167.10">
    <property type="entry name" value="Regulator of G-protein Signalling 4, domain 2"/>
    <property type="match status" value="3"/>
</dbReference>
<evidence type="ECO:0000256" key="1">
    <source>
        <dbReference type="SAM" id="Coils"/>
    </source>
</evidence>
<dbReference type="InterPro" id="IPR016137">
    <property type="entry name" value="RGS"/>
</dbReference>
<dbReference type="InterPro" id="IPR042651">
    <property type="entry name" value="Rgs22"/>
</dbReference>
<dbReference type="RefSeq" id="XP_030839321.1">
    <property type="nucleotide sequence ID" value="XM_030983461.1"/>
</dbReference>
<dbReference type="CDD" id="cd08726">
    <property type="entry name" value="RGS_RGS22_3"/>
    <property type="match status" value="1"/>
</dbReference>
<name>A0A7M7NNW9_STRPU</name>
<feature type="domain" description="RGS" evidence="3">
    <location>
        <begin position="1264"/>
        <end position="1373"/>
    </location>
</feature>
<feature type="region of interest" description="Disordered" evidence="2">
    <location>
        <begin position="714"/>
        <end position="748"/>
    </location>
</feature>
<feature type="compositionally biased region" description="Basic and acidic residues" evidence="2">
    <location>
        <begin position="821"/>
        <end position="835"/>
    </location>
</feature>
<feature type="coiled-coil region" evidence="1">
    <location>
        <begin position="1387"/>
        <end position="1421"/>
    </location>
</feature>
<feature type="region of interest" description="Disordered" evidence="2">
    <location>
        <begin position="1515"/>
        <end position="1617"/>
    </location>
</feature>
<keyword evidence="1" id="KW-0175">Coiled coil</keyword>
<dbReference type="GO" id="GO:0005737">
    <property type="term" value="C:cytoplasm"/>
    <property type="evidence" value="ECO:0000318"/>
    <property type="project" value="GO_Central"/>
</dbReference>
<feature type="domain" description="RGS" evidence="3">
    <location>
        <begin position="1095"/>
        <end position="1221"/>
    </location>
</feature>
<evidence type="ECO:0000313" key="4">
    <source>
        <dbReference type="EnsemblMetazoa" id="XP_030839321"/>
    </source>
</evidence>
<dbReference type="GO" id="GO:0005634">
    <property type="term" value="C:nucleus"/>
    <property type="evidence" value="ECO:0000318"/>
    <property type="project" value="GO_Central"/>
</dbReference>
<feature type="compositionally biased region" description="Polar residues" evidence="2">
    <location>
        <begin position="1539"/>
        <end position="1555"/>
    </location>
</feature>
<feature type="compositionally biased region" description="Acidic residues" evidence="2">
    <location>
        <begin position="839"/>
        <end position="851"/>
    </location>
</feature>
<evidence type="ECO:0000313" key="5">
    <source>
        <dbReference type="Proteomes" id="UP000007110"/>
    </source>
</evidence>
<feature type="compositionally biased region" description="Polar residues" evidence="2">
    <location>
        <begin position="862"/>
        <end position="876"/>
    </location>
</feature>
<feature type="region of interest" description="Disordered" evidence="2">
    <location>
        <begin position="798"/>
        <end position="892"/>
    </location>
</feature>
<accession>A0A7M7NNW9</accession>
<feature type="compositionally biased region" description="Acidic residues" evidence="2">
    <location>
        <begin position="357"/>
        <end position="373"/>
    </location>
</feature>
<dbReference type="CTD" id="26166"/>
<protein>
    <recommendedName>
        <fullName evidence="3">RGS domain-containing protein</fullName>
    </recommendedName>
</protein>
<dbReference type="InParanoid" id="A0A7M7NNW9"/>
<dbReference type="PANTHER" id="PTHR46583">
    <property type="entry name" value="REGULATOR OF G-PROTEIN SIGNALING 22"/>
    <property type="match status" value="1"/>
</dbReference>
<dbReference type="OMA" id="VEDQMLH"/>
<dbReference type="InterPro" id="IPR044926">
    <property type="entry name" value="RGS_subdomain_2"/>
</dbReference>
<dbReference type="PROSITE" id="PS50132">
    <property type="entry name" value="RGS"/>
    <property type="match status" value="2"/>
</dbReference>
<dbReference type="SUPFAM" id="SSF48097">
    <property type="entry name" value="Regulator of G-protein signaling, RGS"/>
    <property type="match status" value="4"/>
</dbReference>
<dbReference type="SMART" id="SM00315">
    <property type="entry name" value="RGS"/>
    <property type="match status" value="2"/>
</dbReference>
<organism evidence="4 5">
    <name type="scientific">Strongylocentrotus purpuratus</name>
    <name type="common">Purple sea urchin</name>
    <dbReference type="NCBI Taxonomy" id="7668"/>
    <lineage>
        <taxon>Eukaryota</taxon>
        <taxon>Metazoa</taxon>
        <taxon>Echinodermata</taxon>
        <taxon>Eleutherozoa</taxon>
        <taxon>Echinozoa</taxon>
        <taxon>Echinoidea</taxon>
        <taxon>Euechinoidea</taxon>
        <taxon>Echinacea</taxon>
        <taxon>Camarodonta</taxon>
        <taxon>Echinidea</taxon>
        <taxon>Strongylocentrotidae</taxon>
        <taxon>Strongylocentrotus</taxon>
    </lineage>
</organism>
<dbReference type="InterPro" id="IPR048073">
    <property type="entry name" value="RGS22_RGS_third"/>
</dbReference>
<feature type="compositionally biased region" description="Basic and acidic residues" evidence="2">
    <location>
        <begin position="378"/>
        <end position="403"/>
    </location>
</feature>
<dbReference type="Pfam" id="PF00615">
    <property type="entry name" value="RGS"/>
    <property type="match status" value="2"/>
</dbReference>
<dbReference type="GeneID" id="100889559"/>
<evidence type="ECO:0000259" key="3">
    <source>
        <dbReference type="PROSITE" id="PS50132"/>
    </source>
</evidence>
<feature type="region of interest" description="Disordered" evidence="2">
    <location>
        <begin position="357"/>
        <end position="406"/>
    </location>
</feature>
<dbReference type="GO" id="GO:0009966">
    <property type="term" value="P:regulation of signal transduction"/>
    <property type="evidence" value="ECO:0007669"/>
    <property type="project" value="InterPro"/>
</dbReference>
<dbReference type="InterPro" id="IPR036305">
    <property type="entry name" value="RGS_sf"/>
</dbReference>
<dbReference type="EnsemblMetazoa" id="XM_030983461">
    <property type="protein sequence ID" value="XP_030839321"/>
    <property type="gene ID" value="LOC100889559"/>
</dbReference>
<dbReference type="PANTHER" id="PTHR46583:SF1">
    <property type="entry name" value="REGULATOR OF G-PROTEIN SIGNALING 22"/>
    <property type="match status" value="1"/>
</dbReference>